<keyword evidence="1" id="KW-0472">Membrane</keyword>
<organism evidence="2 3">
    <name type="scientific">Exophiala bonariae</name>
    <dbReference type="NCBI Taxonomy" id="1690606"/>
    <lineage>
        <taxon>Eukaryota</taxon>
        <taxon>Fungi</taxon>
        <taxon>Dikarya</taxon>
        <taxon>Ascomycota</taxon>
        <taxon>Pezizomycotina</taxon>
        <taxon>Eurotiomycetes</taxon>
        <taxon>Chaetothyriomycetidae</taxon>
        <taxon>Chaetothyriales</taxon>
        <taxon>Herpotrichiellaceae</taxon>
        <taxon>Exophiala</taxon>
    </lineage>
</organism>
<feature type="transmembrane region" description="Helical" evidence="1">
    <location>
        <begin position="58"/>
        <end position="75"/>
    </location>
</feature>
<accession>A0AAV9NJX1</accession>
<dbReference type="EMBL" id="JAVRRD010000005">
    <property type="protein sequence ID" value="KAK5058875.1"/>
    <property type="molecule type" value="Genomic_DNA"/>
</dbReference>
<evidence type="ECO:0000313" key="3">
    <source>
        <dbReference type="Proteomes" id="UP001358417"/>
    </source>
</evidence>
<name>A0AAV9NJX1_9EURO</name>
<reference evidence="2 3" key="1">
    <citation type="submission" date="2023-08" db="EMBL/GenBank/DDBJ databases">
        <title>Black Yeasts Isolated from many extreme environments.</title>
        <authorList>
            <person name="Coleine C."/>
            <person name="Stajich J.E."/>
            <person name="Selbmann L."/>
        </authorList>
    </citation>
    <scope>NUCLEOTIDE SEQUENCE [LARGE SCALE GENOMIC DNA]</scope>
    <source>
        <strain evidence="2 3">CCFEE 5792</strain>
    </source>
</reference>
<proteinExistence type="predicted"/>
<feature type="transmembrane region" description="Helical" evidence="1">
    <location>
        <begin position="363"/>
        <end position="385"/>
    </location>
</feature>
<dbReference type="Proteomes" id="UP001358417">
    <property type="component" value="Unassembled WGS sequence"/>
</dbReference>
<dbReference type="GeneID" id="89979293"/>
<sequence length="467" mass="52272">MEHKHNEEYTSVPQDVVVQVDKASDTTTNSPRLLSCPPPVPDVFQWKFLLSWRFLNPFAWFVLFCVGGPLMVYLLNYNIVNSGYVDYFNYGINVSGSAPVACDVQKTWSSWVTIFQINIRTGYISFTTAKICDVAFDLVVGRMGQAILTWMSYRVYADVFIYLAERQAVPYKIFFATTTRPTSLSSVGSYIKAIFSKKGIQIALLWTLVTVSYCLVYPTLISASTSLVGATVSAVSLPSGGTATVVDYANSAAYRLTNSNLTDKPDPWFVYTRDVNKIPPKADNIMYINGKDWGGSGSDEKFEVNRTMYIISNTTTIDAGFHYGGDFFQIDPARNKGGDSLWHNQTICMPDSNHYQWGASYELLVIIVICQILWSTAMLVVWTYACGNSATLLSGRKMGLFTAMLLLSEPLRKELDDESDAARKLPTKGKLHSEKNLRGIANTMDPVMYENSILKRVGRKGRQDDKR</sequence>
<protein>
    <submittedName>
        <fullName evidence="2">Uncharacterized protein</fullName>
    </submittedName>
</protein>
<comment type="caution">
    <text evidence="2">The sequence shown here is derived from an EMBL/GenBank/DDBJ whole genome shotgun (WGS) entry which is preliminary data.</text>
</comment>
<feature type="transmembrane region" description="Helical" evidence="1">
    <location>
        <begin position="202"/>
        <end position="221"/>
    </location>
</feature>
<keyword evidence="1" id="KW-1133">Transmembrane helix</keyword>
<dbReference type="RefSeq" id="XP_064709398.1">
    <property type="nucleotide sequence ID" value="XM_064854672.1"/>
</dbReference>
<evidence type="ECO:0000256" key="1">
    <source>
        <dbReference type="SAM" id="Phobius"/>
    </source>
</evidence>
<evidence type="ECO:0000313" key="2">
    <source>
        <dbReference type="EMBL" id="KAK5058875.1"/>
    </source>
</evidence>
<dbReference type="AlphaFoldDB" id="A0AAV9NJX1"/>
<keyword evidence="3" id="KW-1185">Reference proteome</keyword>
<gene>
    <name evidence="2" type="ORF">LTR84_011139</name>
</gene>
<keyword evidence="1" id="KW-0812">Transmembrane</keyword>